<dbReference type="STRING" id="6573.A0A210R051"/>
<feature type="region of interest" description="Disordered" evidence="2">
    <location>
        <begin position="449"/>
        <end position="472"/>
    </location>
</feature>
<feature type="region of interest" description="Disordered" evidence="2">
    <location>
        <begin position="486"/>
        <end position="587"/>
    </location>
</feature>
<dbReference type="PANTHER" id="PTHR14454:SF11">
    <property type="entry name" value="SERRANO, ISOFORM F"/>
    <property type="match status" value="1"/>
</dbReference>
<dbReference type="InterPro" id="IPR025946">
    <property type="entry name" value="CABIT_dom"/>
</dbReference>
<feature type="compositionally biased region" description="Polar residues" evidence="2">
    <location>
        <begin position="578"/>
        <end position="587"/>
    </location>
</feature>
<dbReference type="PANTHER" id="PTHR14454">
    <property type="entry name" value="GRB2-ASSOCIATED AND REGULATOR OF MAPK PROTEIN FAMILY MEMBER"/>
    <property type="match status" value="1"/>
</dbReference>
<keyword evidence="5" id="KW-1185">Reference proteome</keyword>
<dbReference type="EMBL" id="NEDP02001046">
    <property type="protein sequence ID" value="OWF54398.1"/>
    <property type="molecule type" value="Genomic_DNA"/>
</dbReference>
<dbReference type="InterPro" id="IPR052281">
    <property type="entry name" value="GAREM"/>
</dbReference>
<evidence type="ECO:0000256" key="1">
    <source>
        <dbReference type="ARBA" id="ARBA00022553"/>
    </source>
</evidence>
<accession>A0A210R051</accession>
<organism evidence="4 5">
    <name type="scientific">Mizuhopecten yessoensis</name>
    <name type="common">Japanese scallop</name>
    <name type="synonym">Patinopecten yessoensis</name>
    <dbReference type="NCBI Taxonomy" id="6573"/>
    <lineage>
        <taxon>Eukaryota</taxon>
        <taxon>Metazoa</taxon>
        <taxon>Spiralia</taxon>
        <taxon>Lophotrochozoa</taxon>
        <taxon>Mollusca</taxon>
        <taxon>Bivalvia</taxon>
        <taxon>Autobranchia</taxon>
        <taxon>Pteriomorphia</taxon>
        <taxon>Pectinida</taxon>
        <taxon>Pectinoidea</taxon>
        <taxon>Pectinidae</taxon>
        <taxon>Mizuhopecten</taxon>
    </lineage>
</organism>
<evidence type="ECO:0000313" key="5">
    <source>
        <dbReference type="Proteomes" id="UP000242188"/>
    </source>
</evidence>
<evidence type="ECO:0000259" key="3">
    <source>
        <dbReference type="Pfam" id="PF12736"/>
    </source>
</evidence>
<dbReference type="AlphaFoldDB" id="A0A210R051"/>
<protein>
    <recommendedName>
        <fullName evidence="3">CABIT domain-containing protein</fullName>
    </recommendedName>
</protein>
<proteinExistence type="predicted"/>
<evidence type="ECO:0000313" key="4">
    <source>
        <dbReference type="EMBL" id="OWF54398.1"/>
    </source>
</evidence>
<reference evidence="4 5" key="1">
    <citation type="journal article" date="2017" name="Nat. Ecol. Evol.">
        <title>Scallop genome provides insights into evolution of bilaterian karyotype and development.</title>
        <authorList>
            <person name="Wang S."/>
            <person name="Zhang J."/>
            <person name="Jiao W."/>
            <person name="Li J."/>
            <person name="Xun X."/>
            <person name="Sun Y."/>
            <person name="Guo X."/>
            <person name="Huan P."/>
            <person name="Dong B."/>
            <person name="Zhang L."/>
            <person name="Hu X."/>
            <person name="Sun X."/>
            <person name="Wang J."/>
            <person name="Zhao C."/>
            <person name="Wang Y."/>
            <person name="Wang D."/>
            <person name="Huang X."/>
            <person name="Wang R."/>
            <person name="Lv J."/>
            <person name="Li Y."/>
            <person name="Zhang Z."/>
            <person name="Liu B."/>
            <person name="Lu W."/>
            <person name="Hui Y."/>
            <person name="Liang J."/>
            <person name="Zhou Z."/>
            <person name="Hou R."/>
            <person name="Li X."/>
            <person name="Liu Y."/>
            <person name="Li H."/>
            <person name="Ning X."/>
            <person name="Lin Y."/>
            <person name="Zhao L."/>
            <person name="Xing Q."/>
            <person name="Dou J."/>
            <person name="Li Y."/>
            <person name="Mao J."/>
            <person name="Guo H."/>
            <person name="Dou H."/>
            <person name="Li T."/>
            <person name="Mu C."/>
            <person name="Jiang W."/>
            <person name="Fu Q."/>
            <person name="Fu X."/>
            <person name="Miao Y."/>
            <person name="Liu J."/>
            <person name="Yu Q."/>
            <person name="Li R."/>
            <person name="Liao H."/>
            <person name="Li X."/>
            <person name="Kong Y."/>
            <person name="Jiang Z."/>
            <person name="Chourrout D."/>
            <person name="Li R."/>
            <person name="Bao Z."/>
        </authorList>
    </citation>
    <scope>NUCLEOTIDE SEQUENCE [LARGE SCALE GENOMIC DNA]</scope>
    <source>
        <strain evidence="4 5">PY_sf001</strain>
    </source>
</reference>
<dbReference type="Pfam" id="PF12736">
    <property type="entry name" value="CABIT"/>
    <property type="match status" value="1"/>
</dbReference>
<sequence length="587" mass="66326">MHTGKLKSSKYRHGNTYEVDRSISQSTLEMATATDMAGFPAPVWDSTHVSLKDVLMQCEIPMVAKITKGQFHNLGVSKIPLRKFHQDVVVHSIKTGVKVLAHSVSRFEARDGRTSKIVALDQRLSIPLSYNGWFELLSEDGRSARPIDSVYRLAREFPSKCLVRQNLKGYMSNEDGKLTFDKSKVIPAGEQLTLAGTVNGPGDRVKFLRCTDSKGVVLYLSFDQQGTFTPIANPGDVSGVFMFKDIVKVFRLPLTVKLVMGVWPKVDPSKFTGYMRLDWTYTDETAFLCPLDKHSIRITPVPTEVPLKLNPVQNMEEIKESQSFKDMMTKCNKMIANYNNTIHLIVAVPDAVKRRKSQDLANSLTKQNNTINRKNNANSLMKRSKSREELLMDEMDDLYQYIREGKSPPQQKYGYDSDEESYFEEPAYEPLDDFRARLAMLERGQPAHKNSKYYRPTSGLYVGDENSPVRSRVDQHRHSFGAVIMSSQSAGQLPSGKKDNPPPLPPRRYQRTESSPMIRIKCNQQTQDSSSGSSRGELQKIVSDPKMNRRNSRDSSGSQTKVLMDDRSTSSRTGSSGKHQSMQTFYL</sequence>
<dbReference type="OrthoDB" id="6077228at2759"/>
<evidence type="ECO:0000256" key="2">
    <source>
        <dbReference type="SAM" id="MobiDB-lite"/>
    </source>
</evidence>
<feature type="compositionally biased region" description="Polar residues" evidence="2">
    <location>
        <begin position="522"/>
        <end position="536"/>
    </location>
</feature>
<keyword evidence="1" id="KW-0597">Phosphoprotein</keyword>
<gene>
    <name evidence="4" type="ORF">KP79_PYT08614</name>
</gene>
<dbReference type="Proteomes" id="UP000242188">
    <property type="component" value="Unassembled WGS sequence"/>
</dbReference>
<feature type="domain" description="CABIT" evidence="3">
    <location>
        <begin position="61"/>
        <end position="320"/>
    </location>
</feature>
<name>A0A210R051_MIZYE</name>
<comment type="caution">
    <text evidence="4">The sequence shown here is derived from an EMBL/GenBank/DDBJ whole genome shotgun (WGS) entry which is preliminary data.</text>
</comment>